<dbReference type="OrthoDB" id="185373at2759"/>
<proteinExistence type="predicted"/>
<keyword evidence="4" id="KW-1185">Reference proteome</keyword>
<feature type="repeat" description="PPR" evidence="2">
    <location>
        <begin position="533"/>
        <end position="567"/>
    </location>
</feature>
<dbReference type="PANTHER" id="PTHR47932:SF48">
    <property type="entry name" value="OS01G0263400 PROTEIN"/>
    <property type="match status" value="1"/>
</dbReference>
<dbReference type="NCBIfam" id="TIGR00756">
    <property type="entry name" value="PPR"/>
    <property type="match status" value="7"/>
</dbReference>
<dbReference type="Proteomes" id="UP001085076">
    <property type="component" value="Miscellaneous, Linkage group lg03"/>
</dbReference>
<dbReference type="InterPro" id="IPR002885">
    <property type="entry name" value="PPR_rpt"/>
</dbReference>
<dbReference type="Gene3D" id="1.25.40.10">
    <property type="entry name" value="Tetratricopeptide repeat domain"/>
    <property type="match status" value="5"/>
</dbReference>
<organism evidence="3 4">
    <name type="scientific">Dioscorea zingiberensis</name>
    <dbReference type="NCBI Taxonomy" id="325984"/>
    <lineage>
        <taxon>Eukaryota</taxon>
        <taxon>Viridiplantae</taxon>
        <taxon>Streptophyta</taxon>
        <taxon>Embryophyta</taxon>
        <taxon>Tracheophyta</taxon>
        <taxon>Spermatophyta</taxon>
        <taxon>Magnoliopsida</taxon>
        <taxon>Liliopsida</taxon>
        <taxon>Dioscoreales</taxon>
        <taxon>Dioscoreaceae</taxon>
        <taxon>Dioscorea</taxon>
    </lineage>
</organism>
<evidence type="ECO:0000256" key="2">
    <source>
        <dbReference type="PROSITE-ProRule" id="PRU00708"/>
    </source>
</evidence>
<protein>
    <recommendedName>
        <fullName evidence="5">Pentatricopeptide repeat-containing protein</fullName>
    </recommendedName>
</protein>
<dbReference type="Pfam" id="PF12854">
    <property type="entry name" value="PPR_1"/>
    <property type="match status" value="1"/>
</dbReference>
<gene>
    <name evidence="3" type="ORF">J5N97_014620</name>
</gene>
<keyword evidence="1" id="KW-0677">Repeat</keyword>
<evidence type="ECO:0000313" key="3">
    <source>
        <dbReference type="EMBL" id="KAJ0979146.1"/>
    </source>
</evidence>
<evidence type="ECO:0008006" key="5">
    <source>
        <dbReference type="Google" id="ProtNLM"/>
    </source>
</evidence>
<feature type="repeat" description="PPR" evidence="2">
    <location>
        <begin position="498"/>
        <end position="532"/>
    </location>
</feature>
<dbReference type="PANTHER" id="PTHR47932">
    <property type="entry name" value="ATPASE EXPRESSION PROTEIN 3"/>
    <property type="match status" value="1"/>
</dbReference>
<feature type="repeat" description="PPR" evidence="2">
    <location>
        <begin position="463"/>
        <end position="497"/>
    </location>
</feature>
<feature type="repeat" description="PPR" evidence="2">
    <location>
        <begin position="428"/>
        <end position="462"/>
    </location>
</feature>
<sequence length="770" mass="85946">MFLKPSSSPTSLLKLGLSPTFESLNLLLISIVESSKLALIPFLLSQFTSISSPTHRLCADRIALRCLVLSLSARGEAERAVQVLEMVKDANVGPQGFCERGKVDEAFTVLKKVEESGIGLHEFVYAILIHGLCKVGVLDRVFCVLEEMERKMIKAGPVTYNTVINGKIEEARQVFDEYRQTSLVRNAACHNCIIRGLCKEHMVEIAVEVFEDLIEKKLVLDTSIYRTLTRAQFVEGGEEGVRKFIHKIQDLEPKLLSLICNDAVAFLCANNCFEGAIDIYLLMRRRGAVITSKSYYQLLRKLVRGQMKHVNQLIMNDFVKAYGMFESKMINILLFYLSKKNVDTAIRFMGIAGKQNICVSVLTAIVCALKKEDRANDAYEFLMAAEKNGLPLDIVVYSSVVEGLCKEGHLGNALDLCERMKKKGMCPNIITYNSVINGLCHQGSLVMAFRLFDSLEHNNVFPTVVTHAILISALSREGFMQDAKDLFGKMITKGITPNIRIYNILINGYCSFGLIEEAEKLIMDIDESGLQPDAFTVSAVISGFCLRGDVQGALDLFTHQRRRENFPDFLGFMNLIKGLFANGRVEEARSILRDMLQCVEVVNLINYAGDELNIESLVSLLGLACDQGRIKEVIDVLNEVMLTAFSTWRSESDYRIKHLKRLQEVTDSSPDVKMVGPGKGDSHLMEVEVPRHIYDVSKSTVTADAADTSNKLCKMGKEDGGNKDYEHLIGKPLLQDFDSYYSIIASLCSKGELQKANSIVRAMLINSEKC</sequence>
<dbReference type="PROSITE" id="PS51375">
    <property type="entry name" value="PPR"/>
    <property type="match status" value="7"/>
</dbReference>
<dbReference type="GO" id="GO:0003729">
    <property type="term" value="F:mRNA binding"/>
    <property type="evidence" value="ECO:0007669"/>
    <property type="project" value="TreeGrafter"/>
</dbReference>
<name>A0A9D5CST7_9LILI</name>
<evidence type="ECO:0000313" key="4">
    <source>
        <dbReference type="Proteomes" id="UP001085076"/>
    </source>
</evidence>
<dbReference type="Pfam" id="PF01535">
    <property type="entry name" value="PPR"/>
    <property type="match status" value="4"/>
</dbReference>
<evidence type="ECO:0000256" key="1">
    <source>
        <dbReference type="ARBA" id="ARBA00022737"/>
    </source>
</evidence>
<feature type="repeat" description="PPR" evidence="2">
    <location>
        <begin position="121"/>
        <end position="155"/>
    </location>
</feature>
<dbReference type="InterPro" id="IPR011990">
    <property type="entry name" value="TPR-like_helical_dom_sf"/>
</dbReference>
<feature type="repeat" description="PPR" evidence="2">
    <location>
        <begin position="393"/>
        <end position="427"/>
    </location>
</feature>
<dbReference type="EMBL" id="JAGGNH010000003">
    <property type="protein sequence ID" value="KAJ0979146.1"/>
    <property type="molecule type" value="Genomic_DNA"/>
</dbReference>
<reference evidence="3" key="1">
    <citation type="submission" date="2021-03" db="EMBL/GenBank/DDBJ databases">
        <authorList>
            <person name="Li Z."/>
            <person name="Yang C."/>
        </authorList>
    </citation>
    <scope>NUCLEOTIDE SEQUENCE</scope>
    <source>
        <strain evidence="3">Dzin_1.0</strain>
        <tissue evidence="3">Leaf</tissue>
    </source>
</reference>
<comment type="caution">
    <text evidence="3">The sequence shown here is derived from an EMBL/GenBank/DDBJ whole genome shotgun (WGS) entry which is preliminary data.</text>
</comment>
<reference evidence="3" key="2">
    <citation type="journal article" date="2022" name="Hortic Res">
        <title>The genome of Dioscorea zingiberensis sheds light on the biosynthesis, origin and evolution of the medicinally important diosgenin saponins.</title>
        <authorList>
            <person name="Li Y."/>
            <person name="Tan C."/>
            <person name="Li Z."/>
            <person name="Guo J."/>
            <person name="Li S."/>
            <person name="Chen X."/>
            <person name="Wang C."/>
            <person name="Dai X."/>
            <person name="Yang H."/>
            <person name="Song W."/>
            <person name="Hou L."/>
            <person name="Xu J."/>
            <person name="Tong Z."/>
            <person name="Xu A."/>
            <person name="Yuan X."/>
            <person name="Wang W."/>
            <person name="Yang Q."/>
            <person name="Chen L."/>
            <person name="Sun Z."/>
            <person name="Wang K."/>
            <person name="Pan B."/>
            <person name="Chen J."/>
            <person name="Bao Y."/>
            <person name="Liu F."/>
            <person name="Qi X."/>
            <person name="Gang D.R."/>
            <person name="Wen J."/>
            <person name="Li J."/>
        </authorList>
    </citation>
    <scope>NUCLEOTIDE SEQUENCE</scope>
    <source>
        <strain evidence="3">Dzin_1.0</strain>
    </source>
</reference>
<feature type="repeat" description="PPR" evidence="2">
    <location>
        <begin position="186"/>
        <end position="220"/>
    </location>
</feature>
<accession>A0A9D5CST7</accession>
<dbReference type="Pfam" id="PF13041">
    <property type="entry name" value="PPR_2"/>
    <property type="match status" value="3"/>
</dbReference>
<dbReference type="AlphaFoldDB" id="A0A9D5CST7"/>